<organism evidence="1 2">
    <name type="scientific">Xylaria curta</name>
    <dbReference type="NCBI Taxonomy" id="42375"/>
    <lineage>
        <taxon>Eukaryota</taxon>
        <taxon>Fungi</taxon>
        <taxon>Dikarya</taxon>
        <taxon>Ascomycota</taxon>
        <taxon>Pezizomycotina</taxon>
        <taxon>Sordariomycetes</taxon>
        <taxon>Xylariomycetidae</taxon>
        <taxon>Xylariales</taxon>
        <taxon>Xylariaceae</taxon>
        <taxon>Xylaria</taxon>
    </lineage>
</organism>
<accession>A0ACC1PAJ4</accession>
<protein>
    <submittedName>
        <fullName evidence="1">Uncharacterized protein</fullName>
    </submittedName>
</protein>
<reference evidence="1" key="1">
    <citation type="submission" date="2022-10" db="EMBL/GenBank/DDBJ databases">
        <title>Genome Sequence of Xylaria curta.</title>
        <authorList>
            <person name="Buettner E."/>
        </authorList>
    </citation>
    <scope>NUCLEOTIDE SEQUENCE</scope>
    <source>
        <strain evidence="1">Babe10</strain>
    </source>
</reference>
<name>A0ACC1PAJ4_9PEZI</name>
<keyword evidence="2" id="KW-1185">Reference proteome</keyword>
<comment type="caution">
    <text evidence="1">The sequence shown here is derived from an EMBL/GenBank/DDBJ whole genome shotgun (WGS) entry which is preliminary data.</text>
</comment>
<dbReference type="Proteomes" id="UP001143856">
    <property type="component" value="Unassembled WGS sequence"/>
</dbReference>
<evidence type="ECO:0000313" key="1">
    <source>
        <dbReference type="EMBL" id="KAJ2988239.1"/>
    </source>
</evidence>
<sequence length="1010" mass="115288">MRLLTAQDDGNLIFTKDLTSNIPPYAILSHTWGPDDDEVTFKDIIKDAAKHKNGYKKIQFCEKQAVSDGLQYFWVDSCCIDKSNNNELSTAINSMFSWYYDSFAWEWAFRKSRWFTRGWTLQELIAPSLVDFFSAEGQRLGDKKSLDRQIHEITGIATAALRGDPLSDFSRRAKMSWAEGRTTKLEEDRAYSLIGIFEISLSPIYGEGVKLALRRLEEEIDKQEAFERGQLRGHKSEPVAVVPFSLNEAEKACLRSLWFPSMNTRRLNIEKPAEQTCLWLFSLKVYQDWFLGRDRDKHYGLLWLKGKPGAGKSTLMKEAFRQAVLGQDKSKNCTAAFFFDAKGGDLEKSPLGLFRSLLYQLLPGDPEHLRHFYALWDMENRVQYNNGSKAGPWHESQLRNFFQFIFRHQRTKRTIIFIDALDECDSKSIRSQASFWREITKAAYDAKVNLSVCISIRDFPTLTVPDCPEIVVENHNNYDIATYVKQKFTLTIAAKEPQWELLKDKILGKSAGVFLWVVLVVDDVLKKWDDGDSIPYLLKQLDLIPEGLATLFLQIVCSIDPKMRDVALRLFHWAVFAVKPLRLYEWHHILAFIRPPFPQSLREWRESDNFTKDDDQLEKKIRSISKGLVEVRTTKDDAQDESLEMISVCAGAGSLSLGSGETRVVQVVHESVREFFLQDNGFTAVGHAFRDSDPIGCGHLTIMATCLDYINIKELDTLIQARNQVAERRLGTQFTREDLKDPVERASSLRKPENSLEHRAQSPVHSKSKHRYHERTPSPPNKRIRSGKEQASPVKVLKNPSDPGCTEITRWLEMLPTSEYFDDPNPSNELAYSSLEPSLATGQPEVLEDYPALLSYATFEFFTHARLAEVRGTDPSVIIRHLTDYGSWARWVTLREDVPQGSQIIDYAARLGLHSWIKIMEMPKDRPARTRVLQESQIVDYAASVSPGSWFNNTPVDMFEPISMDAFEPISMDALEPISMDAFEPISGFIRRPSSVASFSSAGSHTGSRV</sequence>
<evidence type="ECO:0000313" key="2">
    <source>
        <dbReference type="Proteomes" id="UP001143856"/>
    </source>
</evidence>
<gene>
    <name evidence="1" type="ORF">NUW58_g4084</name>
</gene>
<dbReference type="EMBL" id="JAPDGR010000675">
    <property type="protein sequence ID" value="KAJ2988239.1"/>
    <property type="molecule type" value="Genomic_DNA"/>
</dbReference>
<proteinExistence type="predicted"/>